<keyword evidence="1" id="KW-0812">Transmembrane</keyword>
<dbReference type="Proteomes" id="UP000293623">
    <property type="component" value="Unassembled WGS sequence"/>
</dbReference>
<accession>A0A4V1QWI2</accession>
<feature type="transmembrane region" description="Helical" evidence="1">
    <location>
        <begin position="140"/>
        <end position="160"/>
    </location>
</feature>
<reference evidence="2 3" key="1">
    <citation type="submission" date="2019-01" db="EMBL/GenBank/DDBJ databases">
        <title>Altererythrobacter rhizovicinus sp. nov., isolated from the rhizosphere soil of Haloxylon ammodendron.</title>
        <authorList>
            <person name="Li H.-P."/>
            <person name="Gou J.-Y."/>
            <person name="Yao D."/>
            <person name="Han Q.-Q."/>
            <person name="Shao K.-Z."/>
            <person name="Zhao Q."/>
            <person name="Zhang J.-L."/>
        </authorList>
    </citation>
    <scope>NUCLEOTIDE SEQUENCE [LARGE SCALE GENOMIC DNA]</scope>
    <source>
        <strain evidence="2 3">AY-3R</strain>
    </source>
</reference>
<dbReference type="Pfam" id="PF08592">
    <property type="entry name" value="Anthrone_oxy"/>
    <property type="match status" value="1"/>
</dbReference>
<name>A0A4V1QWI2_9SPHN</name>
<dbReference type="InterPro" id="IPR013901">
    <property type="entry name" value="Anthrone_oxy"/>
</dbReference>
<dbReference type="EMBL" id="SDPV01000001">
    <property type="protein sequence ID" value="RXZ66246.1"/>
    <property type="molecule type" value="Genomic_DNA"/>
</dbReference>
<dbReference type="OrthoDB" id="428263at2"/>
<feature type="transmembrane region" description="Helical" evidence="1">
    <location>
        <begin position="51"/>
        <end position="75"/>
    </location>
</feature>
<gene>
    <name evidence="2" type="ORF">ETX26_05935</name>
</gene>
<keyword evidence="1" id="KW-0472">Membrane</keyword>
<organism evidence="2 3">
    <name type="scientific">Pelagerythrobacter rhizovicinus</name>
    <dbReference type="NCBI Taxonomy" id="2268576"/>
    <lineage>
        <taxon>Bacteria</taxon>
        <taxon>Pseudomonadati</taxon>
        <taxon>Pseudomonadota</taxon>
        <taxon>Alphaproteobacteria</taxon>
        <taxon>Sphingomonadales</taxon>
        <taxon>Erythrobacteraceae</taxon>
        <taxon>Pelagerythrobacter</taxon>
    </lineage>
</organism>
<keyword evidence="3" id="KW-1185">Reference proteome</keyword>
<protein>
    <submittedName>
        <fullName evidence="2">DUF1772 domain-containing protein</fullName>
    </submittedName>
</protein>
<dbReference type="AlphaFoldDB" id="A0A4V1QWI2"/>
<proteinExistence type="predicted"/>
<evidence type="ECO:0000313" key="2">
    <source>
        <dbReference type="EMBL" id="RXZ66246.1"/>
    </source>
</evidence>
<keyword evidence="1" id="KW-1133">Transmembrane helix</keyword>
<feature type="transmembrane region" description="Helical" evidence="1">
    <location>
        <begin position="87"/>
        <end position="108"/>
    </location>
</feature>
<evidence type="ECO:0000313" key="3">
    <source>
        <dbReference type="Proteomes" id="UP000293623"/>
    </source>
</evidence>
<evidence type="ECO:0000256" key="1">
    <source>
        <dbReference type="SAM" id="Phobius"/>
    </source>
</evidence>
<feature type="transmembrane region" description="Helical" evidence="1">
    <location>
        <begin position="6"/>
        <end position="30"/>
    </location>
</feature>
<comment type="caution">
    <text evidence="2">The sequence shown here is derived from an EMBL/GenBank/DDBJ whole genome shotgun (WGS) entry which is preliminary data.</text>
</comment>
<sequence>MSWVYPTMLLVGAMASALVAGIFYAFSSFIMPAFGRLPEDDGKSAMNAINVAVYTPSFMILFMGTALLCAILGISSLFSFGDPAGKSVFAASLLYLVGCFGVTVLFNVPLNRRLAAANEGRDVSWPKYLREWTRWNTVRTIGAGLAAMLLILALVLGYGMEQPIA</sequence>